<accession>A0ABP5H987</accession>
<keyword evidence="2" id="KW-0812">Transmembrane</keyword>
<dbReference type="RefSeq" id="WP_425578101.1">
    <property type="nucleotide sequence ID" value="NZ_BAAAPE010000002.1"/>
</dbReference>
<evidence type="ECO:0000313" key="5">
    <source>
        <dbReference type="Proteomes" id="UP001500016"/>
    </source>
</evidence>
<feature type="compositionally biased region" description="Low complexity" evidence="1">
    <location>
        <begin position="7"/>
        <end position="22"/>
    </location>
</feature>
<proteinExistence type="predicted"/>
<feature type="transmembrane region" description="Helical" evidence="2">
    <location>
        <begin position="151"/>
        <end position="172"/>
    </location>
</feature>
<evidence type="ECO:0000256" key="1">
    <source>
        <dbReference type="SAM" id="MobiDB-lite"/>
    </source>
</evidence>
<reference evidence="5" key="1">
    <citation type="journal article" date="2019" name="Int. J. Syst. Evol. Microbiol.">
        <title>The Global Catalogue of Microorganisms (GCM) 10K type strain sequencing project: providing services to taxonomists for standard genome sequencing and annotation.</title>
        <authorList>
            <consortium name="The Broad Institute Genomics Platform"/>
            <consortium name="The Broad Institute Genome Sequencing Center for Infectious Disease"/>
            <person name="Wu L."/>
            <person name="Ma J."/>
        </authorList>
    </citation>
    <scope>NUCLEOTIDE SEQUENCE [LARGE SCALE GENOMIC DNA]</scope>
    <source>
        <strain evidence="5">JCM 15478</strain>
    </source>
</reference>
<evidence type="ECO:0000256" key="2">
    <source>
        <dbReference type="SAM" id="Phobius"/>
    </source>
</evidence>
<feature type="region of interest" description="Disordered" evidence="1">
    <location>
        <begin position="1"/>
        <end position="22"/>
    </location>
</feature>
<keyword evidence="2" id="KW-0472">Membrane</keyword>
<name>A0ABP5H987_9ACTN</name>
<sequence length="186" mass="19932">MSTPTNTSAAAETADTADAGVAADTDGVRLRSRLPDPVELFPEMATVIGSMIKATQNGTVPSATIGLVQLRAGQMVASSYHTIGRSRALREAGETEDRITAVSSWRDAPFFTEAERLALELVEAVLTPDPHGDRVPDELYARVAAHYDDQALWTLILAISQICFFIPIALVARPIPGNPPGQNYTD</sequence>
<dbReference type="PANTHER" id="PTHR34846">
    <property type="entry name" value="4-CARBOXYMUCONOLACTONE DECARBOXYLASE FAMILY PROTEIN (AFU_ORTHOLOGUE AFUA_6G11590)"/>
    <property type="match status" value="1"/>
</dbReference>
<organism evidence="4 5">
    <name type="scientific">Streptomyces albiaxialis</name>
    <dbReference type="NCBI Taxonomy" id="329523"/>
    <lineage>
        <taxon>Bacteria</taxon>
        <taxon>Bacillati</taxon>
        <taxon>Actinomycetota</taxon>
        <taxon>Actinomycetes</taxon>
        <taxon>Kitasatosporales</taxon>
        <taxon>Streptomycetaceae</taxon>
        <taxon>Streptomyces</taxon>
    </lineage>
</organism>
<dbReference type="Gene3D" id="1.20.1290.10">
    <property type="entry name" value="AhpD-like"/>
    <property type="match status" value="1"/>
</dbReference>
<keyword evidence="5" id="KW-1185">Reference proteome</keyword>
<feature type="domain" description="Carboxymuconolactone decarboxylase-like" evidence="3">
    <location>
        <begin position="54"/>
        <end position="123"/>
    </location>
</feature>
<dbReference type="InterPro" id="IPR003779">
    <property type="entry name" value="CMD-like"/>
</dbReference>
<dbReference type="Proteomes" id="UP001500016">
    <property type="component" value="Unassembled WGS sequence"/>
</dbReference>
<dbReference type="SUPFAM" id="SSF69118">
    <property type="entry name" value="AhpD-like"/>
    <property type="match status" value="1"/>
</dbReference>
<keyword evidence="2" id="KW-1133">Transmembrane helix</keyword>
<dbReference type="Pfam" id="PF02627">
    <property type="entry name" value="CMD"/>
    <property type="match status" value="1"/>
</dbReference>
<comment type="caution">
    <text evidence="4">The sequence shown here is derived from an EMBL/GenBank/DDBJ whole genome shotgun (WGS) entry which is preliminary data.</text>
</comment>
<dbReference type="PANTHER" id="PTHR34846:SF10">
    <property type="entry name" value="CYTOPLASMIC PROTEIN"/>
    <property type="match status" value="1"/>
</dbReference>
<dbReference type="InterPro" id="IPR029032">
    <property type="entry name" value="AhpD-like"/>
</dbReference>
<evidence type="ECO:0000313" key="4">
    <source>
        <dbReference type="EMBL" id="GAA2065404.1"/>
    </source>
</evidence>
<evidence type="ECO:0000259" key="3">
    <source>
        <dbReference type="Pfam" id="PF02627"/>
    </source>
</evidence>
<dbReference type="EMBL" id="BAAAPE010000002">
    <property type="protein sequence ID" value="GAA2065404.1"/>
    <property type="molecule type" value="Genomic_DNA"/>
</dbReference>
<protein>
    <submittedName>
        <fullName evidence="4">Carboxymuconolactone decarboxylase family protein</fullName>
    </submittedName>
</protein>
<gene>
    <name evidence="4" type="ORF">GCM10009801_10710</name>
</gene>